<gene>
    <name evidence="2" type="ORF">ACFOVU_26035</name>
</gene>
<protein>
    <submittedName>
        <fullName evidence="2">DUF998 domain-containing protein</fullName>
    </submittedName>
</protein>
<feature type="transmembrane region" description="Helical" evidence="1">
    <location>
        <begin position="124"/>
        <end position="144"/>
    </location>
</feature>
<sequence length="232" mass="24130">MMPVIRSTRALLACGFAPLLFVGVILGLGGLAPGYDPWNRWGSELANGPLGWVQITNFVVTGALTIAFAVGVRRALGTGRGAAAIPVLTGYVGFGLIVAGVFVTDPNPGFPLGTAPPAEPTLHGWIHNLNLLPTWAALTAAILLAALRSAVRSEGWGWTLVTLAAGILTPVTLYIAAQGFDMDTLSGSGHGLWQRISQLTGFGWYALFAARLLRAAPRATPGVPPEVARAEG</sequence>
<dbReference type="Proteomes" id="UP001595847">
    <property type="component" value="Unassembled WGS sequence"/>
</dbReference>
<evidence type="ECO:0000256" key="1">
    <source>
        <dbReference type="SAM" id="Phobius"/>
    </source>
</evidence>
<keyword evidence="1" id="KW-0472">Membrane</keyword>
<feature type="transmembrane region" description="Helical" evidence="1">
    <location>
        <begin position="156"/>
        <end position="176"/>
    </location>
</feature>
<accession>A0ABV8FVQ8</accession>
<dbReference type="EMBL" id="JBHSBH010000015">
    <property type="protein sequence ID" value="MFC3999398.1"/>
    <property type="molecule type" value="Genomic_DNA"/>
</dbReference>
<dbReference type="RefSeq" id="WP_378537820.1">
    <property type="nucleotide sequence ID" value="NZ_JBHSBH010000015.1"/>
</dbReference>
<organism evidence="2 3">
    <name type="scientific">Nocardiopsis sediminis</name>
    <dbReference type="NCBI Taxonomy" id="1778267"/>
    <lineage>
        <taxon>Bacteria</taxon>
        <taxon>Bacillati</taxon>
        <taxon>Actinomycetota</taxon>
        <taxon>Actinomycetes</taxon>
        <taxon>Streptosporangiales</taxon>
        <taxon>Nocardiopsidaceae</taxon>
        <taxon>Nocardiopsis</taxon>
    </lineage>
</organism>
<dbReference type="InterPro" id="IPR009339">
    <property type="entry name" value="DUF998"/>
</dbReference>
<feature type="transmembrane region" description="Helical" evidence="1">
    <location>
        <begin position="196"/>
        <end position="213"/>
    </location>
</feature>
<evidence type="ECO:0000313" key="2">
    <source>
        <dbReference type="EMBL" id="MFC3999398.1"/>
    </source>
</evidence>
<name>A0ABV8FVQ8_9ACTN</name>
<reference evidence="3" key="1">
    <citation type="journal article" date="2019" name="Int. J. Syst. Evol. Microbiol.">
        <title>The Global Catalogue of Microorganisms (GCM) 10K type strain sequencing project: providing services to taxonomists for standard genome sequencing and annotation.</title>
        <authorList>
            <consortium name="The Broad Institute Genomics Platform"/>
            <consortium name="The Broad Institute Genome Sequencing Center for Infectious Disease"/>
            <person name="Wu L."/>
            <person name="Ma J."/>
        </authorList>
    </citation>
    <scope>NUCLEOTIDE SEQUENCE [LARGE SCALE GENOMIC DNA]</scope>
    <source>
        <strain evidence="3">TBRC 1826</strain>
    </source>
</reference>
<keyword evidence="1" id="KW-0812">Transmembrane</keyword>
<proteinExistence type="predicted"/>
<keyword evidence="1" id="KW-1133">Transmembrane helix</keyword>
<feature type="transmembrane region" description="Helical" evidence="1">
    <location>
        <begin position="84"/>
        <end position="104"/>
    </location>
</feature>
<comment type="caution">
    <text evidence="2">The sequence shown here is derived from an EMBL/GenBank/DDBJ whole genome shotgun (WGS) entry which is preliminary data.</text>
</comment>
<dbReference type="Pfam" id="PF06197">
    <property type="entry name" value="DUF998"/>
    <property type="match status" value="1"/>
</dbReference>
<feature type="transmembrane region" description="Helical" evidence="1">
    <location>
        <begin position="51"/>
        <end position="72"/>
    </location>
</feature>
<keyword evidence="3" id="KW-1185">Reference proteome</keyword>
<evidence type="ECO:0000313" key="3">
    <source>
        <dbReference type="Proteomes" id="UP001595847"/>
    </source>
</evidence>